<evidence type="ECO:0000256" key="4">
    <source>
        <dbReference type="ARBA" id="ARBA00023136"/>
    </source>
</evidence>
<dbReference type="GO" id="GO:0016757">
    <property type="term" value="F:glycosyltransferase activity"/>
    <property type="evidence" value="ECO:0007669"/>
    <property type="project" value="UniProtKB-KW"/>
</dbReference>
<keyword evidence="3" id="KW-0808">Transferase</keyword>
<keyword evidence="5" id="KW-0325">Glycoprotein</keyword>
<keyword evidence="4" id="KW-0472">Membrane</keyword>
<dbReference type="PANTHER" id="PTHR46671:SF7">
    <property type="entry name" value="CORE-2_I-BRANCHING ENZYME"/>
    <property type="match status" value="1"/>
</dbReference>
<evidence type="ECO:0000256" key="2">
    <source>
        <dbReference type="ARBA" id="ARBA00022676"/>
    </source>
</evidence>
<evidence type="ECO:0000256" key="5">
    <source>
        <dbReference type="ARBA" id="ARBA00023180"/>
    </source>
</evidence>
<reference evidence="8" key="1">
    <citation type="submission" date="2016-06" db="UniProtKB">
        <authorList>
            <consortium name="WormBaseParasite"/>
        </authorList>
    </citation>
    <scope>IDENTIFICATION</scope>
</reference>
<organism evidence="7 8">
    <name type="scientific">Toxocara canis</name>
    <name type="common">Canine roundworm</name>
    <dbReference type="NCBI Taxonomy" id="6265"/>
    <lineage>
        <taxon>Eukaryota</taxon>
        <taxon>Metazoa</taxon>
        <taxon>Ecdysozoa</taxon>
        <taxon>Nematoda</taxon>
        <taxon>Chromadorea</taxon>
        <taxon>Rhabditida</taxon>
        <taxon>Spirurina</taxon>
        <taxon>Ascaridomorpha</taxon>
        <taxon>Ascaridoidea</taxon>
        <taxon>Toxocaridae</taxon>
        <taxon>Toxocara</taxon>
    </lineage>
</organism>
<dbReference type="PANTHER" id="PTHR46671">
    <property type="entry name" value="PROTEIN CBG11221"/>
    <property type="match status" value="1"/>
</dbReference>
<accession>A0A183VB34</accession>
<sequence>MLASKWIDKQTLKCKILLLVLNLNRFLSSHKIDGKSDNPERKFSGESGCAKDIGADYAAEELLDSRSADFSKGEDIYFPRSDHDCSRIFEDSVYASEKQKASRSLHSVLQTFAPLILDSSADAAVDASCETIRNRVLAYLVPTTKMESDFPIAFVRIVYKDYRLQELLFKLQYAHQNLFCFVIDKKATALFKEQMKNLTECFPNVILAGRQLDVDSAGHNMLSGFLDCLRLLLARPMWKYAITLQNHDIPLRTNFELVNVLRALNGSNDVGVMHTIRDRIPKNNSFTYKSLRLFKDNSKNDNRPLYITKGSSSCSLSRAFVDFIVNKLNVSIFVELFNKMYYGVDEMLFSTLHSNDDLGNKGAILPKKTVASVDVRMVIMVFLRVLQEC</sequence>
<evidence type="ECO:0000256" key="3">
    <source>
        <dbReference type="ARBA" id="ARBA00022679"/>
    </source>
</evidence>
<evidence type="ECO:0000313" key="6">
    <source>
        <dbReference type="EMBL" id="VDM49275.1"/>
    </source>
</evidence>
<dbReference type="InterPro" id="IPR003406">
    <property type="entry name" value="Glyco_trans_14"/>
</dbReference>
<reference evidence="6 7" key="2">
    <citation type="submission" date="2018-11" db="EMBL/GenBank/DDBJ databases">
        <authorList>
            <consortium name="Pathogen Informatics"/>
        </authorList>
    </citation>
    <scope>NUCLEOTIDE SEQUENCE [LARGE SCALE GENOMIC DNA]</scope>
</reference>
<dbReference type="AlphaFoldDB" id="A0A183VB34"/>
<evidence type="ECO:0000256" key="1">
    <source>
        <dbReference type="ARBA" id="ARBA00004606"/>
    </source>
</evidence>
<comment type="subcellular location">
    <subcellularLocation>
        <location evidence="1">Membrane</location>
        <topology evidence="1">Single-pass type II membrane protein</topology>
    </subcellularLocation>
</comment>
<evidence type="ECO:0000313" key="7">
    <source>
        <dbReference type="Proteomes" id="UP000050794"/>
    </source>
</evidence>
<dbReference type="GO" id="GO:0016020">
    <property type="term" value="C:membrane"/>
    <property type="evidence" value="ECO:0007669"/>
    <property type="project" value="UniProtKB-SubCell"/>
</dbReference>
<protein>
    <submittedName>
        <fullName evidence="6 8">Uncharacterized protein</fullName>
    </submittedName>
</protein>
<dbReference type="Pfam" id="PF02485">
    <property type="entry name" value="Branch"/>
    <property type="match status" value="1"/>
</dbReference>
<keyword evidence="2" id="KW-0328">Glycosyltransferase</keyword>
<evidence type="ECO:0000313" key="8">
    <source>
        <dbReference type="WBParaSite" id="TCNE_0001795801-mRNA-1"/>
    </source>
</evidence>
<proteinExistence type="predicted"/>
<dbReference type="Proteomes" id="UP000050794">
    <property type="component" value="Unassembled WGS sequence"/>
</dbReference>
<keyword evidence="7" id="KW-1185">Reference proteome</keyword>
<dbReference type="EMBL" id="UYWY01024974">
    <property type="protein sequence ID" value="VDM49275.1"/>
    <property type="molecule type" value="Genomic_DNA"/>
</dbReference>
<gene>
    <name evidence="6" type="ORF">TCNE_LOCUS17954</name>
</gene>
<name>A0A183VB34_TOXCA</name>
<dbReference type="WBParaSite" id="TCNE_0001795801-mRNA-1">
    <property type="protein sequence ID" value="TCNE_0001795801-mRNA-1"/>
    <property type="gene ID" value="TCNE_0001795801"/>
</dbReference>